<evidence type="ECO:0000313" key="6">
    <source>
        <dbReference type="Proteomes" id="UP000249590"/>
    </source>
</evidence>
<dbReference type="InterPro" id="IPR036388">
    <property type="entry name" value="WH-like_DNA-bd_sf"/>
</dbReference>
<protein>
    <submittedName>
        <fullName evidence="5">GntR family transcriptional regulator</fullName>
    </submittedName>
</protein>
<evidence type="ECO:0000256" key="1">
    <source>
        <dbReference type="ARBA" id="ARBA00023015"/>
    </source>
</evidence>
<dbReference type="InterPro" id="IPR000524">
    <property type="entry name" value="Tscrpt_reg_HTH_GntR"/>
</dbReference>
<dbReference type="InterPro" id="IPR011711">
    <property type="entry name" value="GntR_C"/>
</dbReference>
<keyword evidence="2" id="KW-0238">DNA-binding</keyword>
<dbReference type="PANTHER" id="PTHR43537">
    <property type="entry name" value="TRANSCRIPTIONAL REGULATOR, GNTR FAMILY"/>
    <property type="match status" value="1"/>
</dbReference>
<dbReference type="SUPFAM" id="SSF46785">
    <property type="entry name" value="Winged helix' DNA-binding domain"/>
    <property type="match status" value="1"/>
</dbReference>
<proteinExistence type="predicted"/>
<feature type="domain" description="HTH gntR-type" evidence="4">
    <location>
        <begin position="22"/>
        <end position="89"/>
    </location>
</feature>
<comment type="caution">
    <text evidence="5">The sequence shown here is derived from an EMBL/GenBank/DDBJ whole genome shotgun (WGS) entry which is preliminary data.</text>
</comment>
<dbReference type="InterPro" id="IPR008920">
    <property type="entry name" value="TF_FadR/GntR_C"/>
</dbReference>
<keyword evidence="6" id="KW-1185">Reference proteome</keyword>
<dbReference type="InterPro" id="IPR036390">
    <property type="entry name" value="WH_DNA-bd_sf"/>
</dbReference>
<dbReference type="RefSeq" id="WP_111343791.1">
    <property type="nucleotide sequence ID" value="NZ_JAIWKD010000001.1"/>
</dbReference>
<keyword evidence="1" id="KW-0805">Transcription regulation</keyword>
<keyword evidence="3" id="KW-0804">Transcription</keyword>
<dbReference type="GO" id="GO:0003677">
    <property type="term" value="F:DNA binding"/>
    <property type="evidence" value="ECO:0007669"/>
    <property type="project" value="UniProtKB-KW"/>
</dbReference>
<dbReference type="GO" id="GO:0003700">
    <property type="term" value="F:DNA-binding transcription factor activity"/>
    <property type="evidence" value="ECO:0007669"/>
    <property type="project" value="InterPro"/>
</dbReference>
<dbReference type="CDD" id="cd07377">
    <property type="entry name" value="WHTH_GntR"/>
    <property type="match status" value="1"/>
</dbReference>
<evidence type="ECO:0000259" key="4">
    <source>
        <dbReference type="PROSITE" id="PS50949"/>
    </source>
</evidence>
<dbReference type="Pfam" id="PF00392">
    <property type="entry name" value="GntR"/>
    <property type="match status" value="1"/>
</dbReference>
<dbReference type="SUPFAM" id="SSF48008">
    <property type="entry name" value="GntR ligand-binding domain-like"/>
    <property type="match status" value="1"/>
</dbReference>
<reference evidence="5 6" key="1">
    <citation type="submission" date="2018-05" db="EMBL/GenBank/DDBJ databases">
        <title>Acuticoccus sediminis sp. nov., isolated from deep-sea sediment of Indian Ocean.</title>
        <authorList>
            <person name="Liu X."/>
            <person name="Lai Q."/>
            <person name="Du Y."/>
            <person name="Sun F."/>
            <person name="Zhang X."/>
            <person name="Wang S."/>
            <person name="Shao Z."/>
        </authorList>
    </citation>
    <scope>NUCLEOTIDE SEQUENCE [LARGE SCALE GENOMIC DNA]</scope>
    <source>
        <strain evidence="5 6">PTG4-2</strain>
    </source>
</reference>
<evidence type="ECO:0000256" key="3">
    <source>
        <dbReference type="ARBA" id="ARBA00023163"/>
    </source>
</evidence>
<dbReference type="Pfam" id="PF07729">
    <property type="entry name" value="FCD"/>
    <property type="match status" value="1"/>
</dbReference>
<sequence length="234" mass="26533">MADAARTGAAEINEDAPRRNGEDIALEIAHRLEEEIVFGRLHPRERLIEEQLAAQFGVKRHIVRQAIIVLERLGLVERPRNRGAVVRLYTAKEVADLNDVRELLEGQAASCIPLPLPQDAMEELERIQREHSAAVAAQDRRGVFRSNIAFHRALFGHCGNAALLEAITLFAQKSHAYRSIAVSDRAYQDWAANAHWEMIDAIRKEDRDRLVALCKAHLAPSRDHYIETLRQRYG</sequence>
<dbReference type="Proteomes" id="UP000249590">
    <property type="component" value="Unassembled WGS sequence"/>
</dbReference>
<dbReference type="Gene3D" id="1.10.10.10">
    <property type="entry name" value="Winged helix-like DNA-binding domain superfamily/Winged helix DNA-binding domain"/>
    <property type="match status" value="1"/>
</dbReference>
<dbReference type="AlphaFoldDB" id="A0A8B2P5H9"/>
<dbReference type="EMBL" id="QHHQ01000001">
    <property type="protein sequence ID" value="RAI04362.1"/>
    <property type="molecule type" value="Genomic_DNA"/>
</dbReference>
<dbReference type="SMART" id="SM00895">
    <property type="entry name" value="FCD"/>
    <property type="match status" value="1"/>
</dbReference>
<gene>
    <name evidence="5" type="ORF">DLJ53_07930</name>
</gene>
<evidence type="ECO:0000313" key="5">
    <source>
        <dbReference type="EMBL" id="RAI04362.1"/>
    </source>
</evidence>
<dbReference type="PROSITE" id="PS50949">
    <property type="entry name" value="HTH_GNTR"/>
    <property type="match status" value="1"/>
</dbReference>
<dbReference type="Gene3D" id="1.20.120.530">
    <property type="entry name" value="GntR ligand-binding domain-like"/>
    <property type="match status" value="1"/>
</dbReference>
<name>A0A8B2P5H9_9HYPH</name>
<dbReference type="OrthoDB" id="8638122at2"/>
<accession>A0A8B2P5H9</accession>
<dbReference type="PANTHER" id="PTHR43537:SF49">
    <property type="entry name" value="TRANSCRIPTIONAL REGULATORY PROTEIN"/>
    <property type="match status" value="1"/>
</dbReference>
<evidence type="ECO:0000256" key="2">
    <source>
        <dbReference type="ARBA" id="ARBA00023125"/>
    </source>
</evidence>
<dbReference type="SMART" id="SM00345">
    <property type="entry name" value="HTH_GNTR"/>
    <property type="match status" value="1"/>
</dbReference>
<organism evidence="5 6">
    <name type="scientific">Acuticoccus sediminis</name>
    <dbReference type="NCBI Taxonomy" id="2184697"/>
    <lineage>
        <taxon>Bacteria</taxon>
        <taxon>Pseudomonadati</taxon>
        <taxon>Pseudomonadota</taxon>
        <taxon>Alphaproteobacteria</taxon>
        <taxon>Hyphomicrobiales</taxon>
        <taxon>Amorphaceae</taxon>
        <taxon>Acuticoccus</taxon>
    </lineage>
</organism>